<organism evidence="1 2">
    <name type="scientific">Thermogutta terrifontis</name>
    <dbReference type="NCBI Taxonomy" id="1331910"/>
    <lineage>
        <taxon>Bacteria</taxon>
        <taxon>Pseudomonadati</taxon>
        <taxon>Planctomycetota</taxon>
        <taxon>Planctomycetia</taxon>
        <taxon>Pirellulales</taxon>
        <taxon>Thermoguttaceae</taxon>
        <taxon>Thermogutta</taxon>
    </lineage>
</organism>
<sequence>MMADPSALFAWACEKAKVRYVVGTIHALRLQKKGRDG</sequence>
<dbReference type="KEGG" id="ttf:THTE_2271"/>
<dbReference type="AlphaFoldDB" id="A0A286RFY9"/>
<dbReference type="EMBL" id="CP018477">
    <property type="protein sequence ID" value="ASV74873.1"/>
    <property type="molecule type" value="Genomic_DNA"/>
</dbReference>
<name>A0A286RFY9_9BACT</name>
<protein>
    <submittedName>
        <fullName evidence="1">Uncharacterized protein</fullName>
    </submittedName>
</protein>
<evidence type="ECO:0000313" key="2">
    <source>
        <dbReference type="Proteomes" id="UP000215086"/>
    </source>
</evidence>
<reference evidence="1 2" key="1">
    <citation type="journal article" name="Front. Microbiol.">
        <title>Sugar Metabolism of the First Thermophilic Planctomycete Thermogutta terrifontis: Comparative Genomic and Transcriptomic Approaches.</title>
        <authorList>
            <person name="Elcheninov A.G."/>
            <person name="Menzel P."/>
            <person name="Gudbergsdottir S.R."/>
            <person name="Slesarev A.I."/>
            <person name="Kadnikov V.V."/>
            <person name="Krogh A."/>
            <person name="Bonch-Osmolovskaya E.A."/>
            <person name="Peng X."/>
            <person name="Kublanov I.V."/>
        </authorList>
    </citation>
    <scope>NUCLEOTIDE SEQUENCE [LARGE SCALE GENOMIC DNA]</scope>
    <source>
        <strain evidence="1 2">R1</strain>
    </source>
</reference>
<accession>A0A286RFY9</accession>
<proteinExistence type="predicted"/>
<dbReference type="Proteomes" id="UP000215086">
    <property type="component" value="Chromosome"/>
</dbReference>
<keyword evidence="2" id="KW-1185">Reference proteome</keyword>
<gene>
    <name evidence="1" type="ORF">THTE_2271</name>
</gene>
<evidence type="ECO:0000313" key="1">
    <source>
        <dbReference type="EMBL" id="ASV74873.1"/>
    </source>
</evidence>